<dbReference type="InterPro" id="IPR025196">
    <property type="entry name" value="DUF4126"/>
</dbReference>
<keyword evidence="1" id="KW-1133">Transmembrane helix</keyword>
<keyword evidence="1" id="KW-0812">Transmembrane</keyword>
<feature type="domain" description="DUF4126" evidence="2">
    <location>
        <begin position="53"/>
        <end position="223"/>
    </location>
</feature>
<evidence type="ECO:0000259" key="2">
    <source>
        <dbReference type="Pfam" id="PF13548"/>
    </source>
</evidence>
<gene>
    <name evidence="3" type="ORF">DZC30_14300</name>
</gene>
<feature type="transmembrane region" description="Helical" evidence="1">
    <location>
        <begin position="53"/>
        <end position="79"/>
    </location>
</feature>
<evidence type="ECO:0000256" key="1">
    <source>
        <dbReference type="SAM" id="Phobius"/>
    </source>
</evidence>
<reference evidence="3 4" key="1">
    <citation type="submission" date="2018-08" db="EMBL/GenBank/DDBJ databases">
        <title>Comamonas testosteroni strain SWCO2.</title>
        <authorList>
            <person name="Jiang N."/>
            <person name="Zhang X.Z."/>
        </authorList>
    </citation>
    <scope>NUCLEOTIDE SEQUENCE [LARGE SCALE GENOMIC DNA]</scope>
    <source>
        <strain evidence="3 4">SWCO2</strain>
    </source>
</reference>
<dbReference type="EMBL" id="QURR01000017">
    <property type="protein sequence ID" value="RGE43777.1"/>
    <property type="molecule type" value="Genomic_DNA"/>
</dbReference>
<comment type="caution">
    <text evidence="3">The sequence shown here is derived from an EMBL/GenBank/DDBJ whole genome shotgun (WGS) entry which is preliminary data.</text>
</comment>
<organism evidence="3 4">
    <name type="scientific">Comamonas testosteroni</name>
    <name type="common">Pseudomonas testosteroni</name>
    <dbReference type="NCBI Taxonomy" id="285"/>
    <lineage>
        <taxon>Bacteria</taxon>
        <taxon>Pseudomonadati</taxon>
        <taxon>Pseudomonadota</taxon>
        <taxon>Betaproteobacteria</taxon>
        <taxon>Burkholderiales</taxon>
        <taxon>Comamonadaceae</taxon>
        <taxon>Comamonas</taxon>
    </lineage>
</organism>
<proteinExistence type="predicted"/>
<dbReference type="AlphaFoldDB" id="A0A373FIK5"/>
<dbReference type="Proteomes" id="UP000261948">
    <property type="component" value="Unassembled WGS sequence"/>
</dbReference>
<feature type="transmembrane region" description="Helical" evidence="1">
    <location>
        <begin position="91"/>
        <end position="111"/>
    </location>
</feature>
<evidence type="ECO:0000313" key="3">
    <source>
        <dbReference type="EMBL" id="RGE43777.1"/>
    </source>
</evidence>
<keyword evidence="4" id="KW-1185">Reference proteome</keyword>
<evidence type="ECO:0000313" key="4">
    <source>
        <dbReference type="Proteomes" id="UP000261948"/>
    </source>
</evidence>
<accession>A0A373FIK5</accession>
<feature type="transmembrane region" description="Helical" evidence="1">
    <location>
        <begin position="123"/>
        <end position="143"/>
    </location>
</feature>
<dbReference type="Pfam" id="PF13548">
    <property type="entry name" value="DUF4126"/>
    <property type="match status" value="1"/>
</dbReference>
<sequence length="250" mass="26032">MDIWQTIINWLHGAGLHVDPDTAKAVGDAAGQIGDVAARAGNAVGQMDMGSMLALAAALGWASGFRLYAVVFVVGLLGATGLMPLPGGLHVLQHPMVLIISGGLLFVEFFADKIPLVDSAWDMFQSVLRIPAGAALAAMVFGADNATMATVAGLMGGTLAATSQAAKTTTRALINTSPEPFSNVGASLAEDTASMGAIWLALANPLVFGGLLLIVVIVMWLVIWALWRFLKAAIRRLRGVPSSQEIVQKT</sequence>
<dbReference type="OrthoDB" id="181455at2"/>
<name>A0A373FIK5_COMTE</name>
<protein>
    <submittedName>
        <fullName evidence="3">DUF4126 domain-containing protein</fullName>
    </submittedName>
</protein>
<keyword evidence="1" id="KW-0472">Membrane</keyword>
<feature type="transmembrane region" description="Helical" evidence="1">
    <location>
        <begin position="197"/>
        <end position="227"/>
    </location>
</feature>